<dbReference type="Gene3D" id="3.30.565.10">
    <property type="entry name" value="Histidine kinase-like ATPase, C-terminal domain"/>
    <property type="match status" value="1"/>
</dbReference>
<dbReference type="SMART" id="SM00387">
    <property type="entry name" value="HATPase_c"/>
    <property type="match status" value="1"/>
</dbReference>
<dbReference type="SUPFAM" id="SSF55874">
    <property type="entry name" value="ATPase domain of HSP90 chaperone/DNA topoisomerase II/histidine kinase"/>
    <property type="match status" value="1"/>
</dbReference>
<dbReference type="PANTHER" id="PTHR45436">
    <property type="entry name" value="SENSOR HISTIDINE KINASE YKOH"/>
    <property type="match status" value="1"/>
</dbReference>
<keyword evidence="7 14" id="KW-0418">Kinase</keyword>
<evidence type="ECO:0000256" key="8">
    <source>
        <dbReference type="ARBA" id="ARBA00022989"/>
    </source>
</evidence>
<dbReference type="Gene3D" id="6.10.340.10">
    <property type="match status" value="1"/>
</dbReference>
<evidence type="ECO:0000256" key="5">
    <source>
        <dbReference type="ARBA" id="ARBA00022679"/>
    </source>
</evidence>
<dbReference type="AlphaFoldDB" id="A0A077NEQ0"/>
<dbReference type="EMBL" id="CBSV010000084">
    <property type="protein sequence ID" value="CDH00667.1"/>
    <property type="molecule type" value="Genomic_DNA"/>
</dbReference>
<keyword evidence="10 11" id="KW-0472">Membrane</keyword>
<dbReference type="PANTHER" id="PTHR45436:SF1">
    <property type="entry name" value="SENSOR PROTEIN QSEC"/>
    <property type="match status" value="1"/>
</dbReference>
<dbReference type="InterPro" id="IPR004358">
    <property type="entry name" value="Sig_transdc_His_kin-like_C"/>
</dbReference>
<dbReference type="SMART" id="SM00304">
    <property type="entry name" value="HAMP"/>
    <property type="match status" value="1"/>
</dbReference>
<evidence type="ECO:0000256" key="9">
    <source>
        <dbReference type="ARBA" id="ARBA00023012"/>
    </source>
</evidence>
<dbReference type="Proteomes" id="UP000028487">
    <property type="component" value="Unassembled WGS sequence"/>
</dbReference>
<evidence type="ECO:0000256" key="11">
    <source>
        <dbReference type="SAM" id="Phobius"/>
    </source>
</evidence>
<dbReference type="Pfam" id="PF02518">
    <property type="entry name" value="HATPase_c"/>
    <property type="match status" value="1"/>
</dbReference>
<evidence type="ECO:0000313" key="14">
    <source>
        <dbReference type="EMBL" id="CDH00667.1"/>
    </source>
</evidence>
<comment type="catalytic activity">
    <reaction evidence="1">
        <text>ATP + protein L-histidine = ADP + protein N-phospho-L-histidine.</text>
        <dbReference type="EC" id="2.7.13.3"/>
    </reaction>
</comment>
<keyword evidence="9" id="KW-0902">Two-component regulatory system</keyword>
<comment type="subcellular location">
    <subcellularLocation>
        <location evidence="2">Membrane</location>
    </subcellularLocation>
</comment>
<protein>
    <recommendedName>
        <fullName evidence="3">histidine kinase</fullName>
        <ecNumber evidence="3">2.7.13.3</ecNumber>
    </recommendedName>
</protein>
<gene>
    <name evidence="14" type="ORF">XBFM1_1740030</name>
</gene>
<dbReference type="InterPro" id="IPR036097">
    <property type="entry name" value="HisK_dim/P_sf"/>
</dbReference>
<feature type="transmembrane region" description="Helical" evidence="11">
    <location>
        <begin position="185"/>
        <end position="208"/>
    </location>
</feature>
<dbReference type="Pfam" id="PF00512">
    <property type="entry name" value="HisKA"/>
    <property type="match status" value="1"/>
</dbReference>
<dbReference type="Pfam" id="PF08521">
    <property type="entry name" value="2CSK_N"/>
    <property type="match status" value="1"/>
</dbReference>
<evidence type="ECO:0000256" key="1">
    <source>
        <dbReference type="ARBA" id="ARBA00000085"/>
    </source>
</evidence>
<comment type="caution">
    <text evidence="14">The sequence shown here is derived from an EMBL/GenBank/DDBJ whole genome shotgun (WGS) entry which is preliminary data.</text>
</comment>
<organism evidence="14">
    <name type="scientific">Xenorhabdus bovienii str. feltiae Moldova</name>
    <dbReference type="NCBI Taxonomy" id="1398200"/>
    <lineage>
        <taxon>Bacteria</taxon>
        <taxon>Pseudomonadati</taxon>
        <taxon>Pseudomonadota</taxon>
        <taxon>Gammaproteobacteria</taxon>
        <taxon>Enterobacterales</taxon>
        <taxon>Morganellaceae</taxon>
        <taxon>Xenorhabdus</taxon>
    </lineage>
</organism>
<dbReference type="InterPro" id="IPR005467">
    <property type="entry name" value="His_kinase_dom"/>
</dbReference>
<evidence type="ECO:0000256" key="4">
    <source>
        <dbReference type="ARBA" id="ARBA00022553"/>
    </source>
</evidence>
<evidence type="ECO:0000256" key="2">
    <source>
        <dbReference type="ARBA" id="ARBA00004370"/>
    </source>
</evidence>
<sequence length="492" mass="54691">MYIAWVGISIGVAEIMKLFKVPRSLFHQLLLFFGAPLLLLGGASVYTHYFSAENAATLAYDRTLLASARTVAERLTVKNKQLNVDVPYIVLDSFERNTNDRLYYQVISPEEKTISGYDNLPPIPQYTQRSQLYTALVYFYNAEYQGYPIRVAALYQPINEGGLMGMALILVAETVGSRQYLARQLLISSLISQGTVVVLTLILAYFLLKQLLKPLRRLSGMMVLRSANDLTPLPDILPWSELSPLLRAFNRYIERLKLMVGRQARFSADASHQLRTPLSVLKTQIAVALNDKDPHPNGKIIKAINKTVDNMISLTDRLLYLSQLKVHEKEAIQNYQPVNIVELLQQACFSRLQQAESKNVDLGYEGENAFWLKGEPVLLTEMCANLLDNAIKYTPAAGMVTARVSKTADNKYCCLEVDDSGPGIAQENITQSLMAFNRLDNAAGLEGAGLGLTIVKDISLYHGATLQLLPSATLGGLLVRILFRLPASERGT</sequence>
<proteinExistence type="predicted"/>
<dbReference type="HOGENOM" id="CLU_000445_89_37_6"/>
<keyword evidence="4" id="KW-0597">Phosphoprotein</keyword>
<dbReference type="InterPro" id="IPR003594">
    <property type="entry name" value="HATPase_dom"/>
</dbReference>
<keyword evidence="5" id="KW-0808">Transferase</keyword>
<feature type="domain" description="HAMP" evidence="13">
    <location>
        <begin position="209"/>
        <end position="261"/>
    </location>
</feature>
<evidence type="ECO:0000256" key="7">
    <source>
        <dbReference type="ARBA" id="ARBA00022777"/>
    </source>
</evidence>
<evidence type="ECO:0000256" key="10">
    <source>
        <dbReference type="ARBA" id="ARBA00023136"/>
    </source>
</evidence>
<dbReference type="SUPFAM" id="SSF47384">
    <property type="entry name" value="Homodimeric domain of signal transducing histidine kinase"/>
    <property type="match status" value="1"/>
</dbReference>
<accession>A0A077NEQ0</accession>
<evidence type="ECO:0000256" key="6">
    <source>
        <dbReference type="ARBA" id="ARBA00022692"/>
    </source>
</evidence>
<keyword evidence="8 11" id="KW-1133">Transmembrane helix</keyword>
<evidence type="ECO:0000256" key="3">
    <source>
        <dbReference type="ARBA" id="ARBA00012438"/>
    </source>
</evidence>
<dbReference type="GO" id="GO:0005886">
    <property type="term" value="C:plasma membrane"/>
    <property type="evidence" value="ECO:0007669"/>
    <property type="project" value="TreeGrafter"/>
</dbReference>
<dbReference type="InterPro" id="IPR050428">
    <property type="entry name" value="TCS_sensor_his_kinase"/>
</dbReference>
<keyword evidence="6 11" id="KW-0812">Transmembrane</keyword>
<evidence type="ECO:0000259" key="12">
    <source>
        <dbReference type="PROSITE" id="PS50109"/>
    </source>
</evidence>
<dbReference type="PRINTS" id="PR00344">
    <property type="entry name" value="BCTRLSENSOR"/>
</dbReference>
<feature type="transmembrane region" description="Helical" evidence="11">
    <location>
        <begin position="25"/>
        <end position="46"/>
    </location>
</feature>
<reference evidence="14" key="1">
    <citation type="submission" date="2013-07" db="EMBL/GenBank/DDBJ databases">
        <title>Sub-species coevolution in mutualistic symbiosis.</title>
        <authorList>
            <person name="Murfin K."/>
            <person name="Klassen J."/>
            <person name="Lee M."/>
            <person name="Forst S."/>
            <person name="Stock P."/>
            <person name="Goodrich-Blair H."/>
        </authorList>
    </citation>
    <scope>NUCLEOTIDE SEQUENCE [LARGE SCALE GENOMIC DNA]</scope>
    <source>
        <strain evidence="14">Feltiae Moldova</strain>
    </source>
</reference>
<dbReference type="InterPro" id="IPR013727">
    <property type="entry name" value="2CSK_N"/>
</dbReference>
<dbReference type="CDD" id="cd00075">
    <property type="entry name" value="HATPase"/>
    <property type="match status" value="1"/>
</dbReference>
<dbReference type="PROSITE" id="PS50885">
    <property type="entry name" value="HAMP"/>
    <property type="match status" value="1"/>
</dbReference>
<dbReference type="InterPro" id="IPR003660">
    <property type="entry name" value="HAMP_dom"/>
</dbReference>
<dbReference type="CDD" id="cd00082">
    <property type="entry name" value="HisKA"/>
    <property type="match status" value="1"/>
</dbReference>
<dbReference type="InterPro" id="IPR003661">
    <property type="entry name" value="HisK_dim/P_dom"/>
</dbReference>
<dbReference type="PROSITE" id="PS50109">
    <property type="entry name" value="HIS_KIN"/>
    <property type="match status" value="1"/>
</dbReference>
<feature type="domain" description="Histidine kinase" evidence="12">
    <location>
        <begin position="269"/>
        <end position="487"/>
    </location>
</feature>
<dbReference type="Gene3D" id="1.10.287.130">
    <property type="match status" value="1"/>
</dbReference>
<dbReference type="SMART" id="SM00388">
    <property type="entry name" value="HisKA"/>
    <property type="match status" value="1"/>
</dbReference>
<dbReference type="InterPro" id="IPR036890">
    <property type="entry name" value="HATPase_C_sf"/>
</dbReference>
<name>A0A077NEQ0_XENBV</name>
<dbReference type="EC" id="2.7.13.3" evidence="3"/>
<evidence type="ECO:0000259" key="13">
    <source>
        <dbReference type="PROSITE" id="PS50885"/>
    </source>
</evidence>
<dbReference type="GO" id="GO:0000155">
    <property type="term" value="F:phosphorelay sensor kinase activity"/>
    <property type="evidence" value="ECO:0007669"/>
    <property type="project" value="InterPro"/>
</dbReference>